<sequence length="93" mass="10343">MCTELHQPVQWQNMISQAKLLMPLLLSVSGACVDIVMIQSSLFLAVSAGERFANNCKSSQSISNYLPWYQQNLGQDPRLLISWASTQAPEVSE</sequence>
<dbReference type="GeneTree" id="ENSGT00940000153094"/>
<reference evidence="2 3" key="1">
    <citation type="journal article" date="2009" name="Science">
        <title>Genome sequence, comparative analysis, and population genetics of the domestic horse.</title>
        <authorList>
            <consortium name="Broad Institute Genome Sequencing Platform"/>
            <consortium name="Broad Institute Whole Genome Assembly Team"/>
            <person name="Wade C.M."/>
            <person name="Giulotto E."/>
            <person name="Sigurdsson S."/>
            <person name="Zoli M."/>
            <person name="Gnerre S."/>
            <person name="Imsland F."/>
            <person name="Lear T.L."/>
            <person name="Adelson D.L."/>
            <person name="Bailey E."/>
            <person name="Bellone R.R."/>
            <person name="Bloecker H."/>
            <person name="Distl O."/>
            <person name="Edgar R.C."/>
            <person name="Garber M."/>
            <person name="Leeb T."/>
            <person name="Mauceli E."/>
            <person name="MacLeod J.N."/>
            <person name="Penedo M.C.T."/>
            <person name="Raison J.M."/>
            <person name="Sharpe T."/>
            <person name="Vogel J."/>
            <person name="Andersson L."/>
            <person name="Antczak D.F."/>
            <person name="Biagi T."/>
            <person name="Binns M.M."/>
            <person name="Chowdhary B.P."/>
            <person name="Coleman S.J."/>
            <person name="Della Valle G."/>
            <person name="Fryc S."/>
            <person name="Guerin G."/>
            <person name="Hasegawa T."/>
            <person name="Hill E.W."/>
            <person name="Jurka J."/>
            <person name="Kiialainen A."/>
            <person name="Lindgren G."/>
            <person name="Liu J."/>
            <person name="Magnani E."/>
            <person name="Mickelson J.R."/>
            <person name="Murray J."/>
            <person name="Nergadze S.G."/>
            <person name="Onofrio R."/>
            <person name="Pedroni S."/>
            <person name="Piras M.F."/>
            <person name="Raudsepp T."/>
            <person name="Rocchi M."/>
            <person name="Roeed K.H."/>
            <person name="Ryder O.A."/>
            <person name="Searle S."/>
            <person name="Skow L."/>
            <person name="Swinburne J.E."/>
            <person name="Syvaenen A.C."/>
            <person name="Tozaki T."/>
            <person name="Valberg S.J."/>
            <person name="Vaudin M."/>
            <person name="White J.R."/>
            <person name="Zody M.C."/>
            <person name="Lander E.S."/>
            <person name="Lindblad-Toh K."/>
        </authorList>
    </citation>
    <scope>NUCLEOTIDE SEQUENCE [LARGE SCALE GENOMIC DNA]</scope>
    <source>
        <strain evidence="2 3">Thoroughbred</strain>
    </source>
</reference>
<accession>A0A3Q2IBP2</accession>
<feature type="transmembrane region" description="Helical" evidence="1">
    <location>
        <begin position="20"/>
        <end position="45"/>
    </location>
</feature>
<dbReference type="InterPro" id="IPR050150">
    <property type="entry name" value="IgV_Light_Chain"/>
</dbReference>
<keyword evidence="1" id="KW-0472">Membrane</keyword>
<dbReference type="Bgee" id="ENSECAG00000035652">
    <property type="expression patterns" value="Expressed in bone marrow and 4 other cell types or tissues"/>
</dbReference>
<dbReference type="InterPro" id="IPR013783">
    <property type="entry name" value="Ig-like_fold"/>
</dbReference>
<evidence type="ECO:0000313" key="3">
    <source>
        <dbReference type="Proteomes" id="UP000002281"/>
    </source>
</evidence>
<dbReference type="SUPFAM" id="SSF48726">
    <property type="entry name" value="Immunoglobulin"/>
    <property type="match status" value="1"/>
</dbReference>
<evidence type="ECO:0000313" key="2">
    <source>
        <dbReference type="Ensembl" id="ENSECAP00000043252.2"/>
    </source>
</evidence>
<dbReference type="InterPro" id="IPR036179">
    <property type="entry name" value="Ig-like_dom_sf"/>
</dbReference>
<dbReference type="PaxDb" id="9796-ENSECAP00000043252"/>
<evidence type="ECO:0000256" key="1">
    <source>
        <dbReference type="SAM" id="Phobius"/>
    </source>
</evidence>
<dbReference type="STRING" id="9796.ENSECAP00000043252"/>
<keyword evidence="1" id="KW-1133">Transmembrane helix</keyword>
<keyword evidence="1" id="KW-0812">Transmembrane</keyword>
<keyword evidence="3" id="KW-1185">Reference proteome</keyword>
<dbReference type="Gene3D" id="2.60.40.10">
    <property type="entry name" value="Immunoglobulins"/>
    <property type="match status" value="1"/>
</dbReference>
<dbReference type="InParanoid" id="A0A3Q2IBP2"/>
<dbReference type="PANTHER" id="PTHR23267">
    <property type="entry name" value="IMMUNOGLOBULIN LIGHT CHAIN"/>
    <property type="match status" value="1"/>
</dbReference>
<proteinExistence type="predicted"/>
<organism evidence="2 3">
    <name type="scientific">Equus caballus</name>
    <name type="common">Horse</name>
    <dbReference type="NCBI Taxonomy" id="9796"/>
    <lineage>
        <taxon>Eukaryota</taxon>
        <taxon>Metazoa</taxon>
        <taxon>Chordata</taxon>
        <taxon>Craniata</taxon>
        <taxon>Vertebrata</taxon>
        <taxon>Euteleostomi</taxon>
        <taxon>Mammalia</taxon>
        <taxon>Eutheria</taxon>
        <taxon>Laurasiatheria</taxon>
        <taxon>Perissodactyla</taxon>
        <taxon>Equidae</taxon>
        <taxon>Equus</taxon>
    </lineage>
</organism>
<dbReference type="Proteomes" id="UP000002281">
    <property type="component" value="Chromosome 15"/>
</dbReference>
<reference evidence="2" key="3">
    <citation type="submission" date="2025-09" db="UniProtKB">
        <authorList>
            <consortium name="Ensembl"/>
        </authorList>
    </citation>
    <scope>IDENTIFICATION</scope>
    <source>
        <strain evidence="2">Thoroughbred</strain>
    </source>
</reference>
<dbReference type="Ensembl" id="ENSECAT00000034530.2">
    <property type="protein sequence ID" value="ENSECAP00000043252.2"/>
    <property type="gene ID" value="ENSECAG00000035652.3"/>
</dbReference>
<protein>
    <submittedName>
        <fullName evidence="2">Uncharacterized protein</fullName>
    </submittedName>
</protein>
<reference evidence="2" key="2">
    <citation type="submission" date="2025-08" db="UniProtKB">
        <authorList>
            <consortium name="Ensembl"/>
        </authorList>
    </citation>
    <scope>IDENTIFICATION</scope>
    <source>
        <strain evidence="2">Thoroughbred</strain>
    </source>
</reference>
<name>A0A3Q2IBP2_HORSE</name>
<dbReference type="AlphaFoldDB" id="A0A3Q2IBP2"/>